<keyword evidence="5" id="KW-0547">Nucleotide-binding</keyword>
<dbReference type="EMBL" id="MN035362">
    <property type="protein sequence ID" value="QDH90223.1"/>
    <property type="molecule type" value="Genomic_RNA"/>
</dbReference>
<dbReference type="InterPro" id="IPR007096">
    <property type="entry name" value="RNA-dir_Rpol_cat_phage"/>
</dbReference>
<dbReference type="Pfam" id="PF03431">
    <property type="entry name" value="RNA_replicase_B"/>
    <property type="match status" value="1"/>
</dbReference>
<dbReference type="GO" id="GO:0046872">
    <property type="term" value="F:metal ion binding"/>
    <property type="evidence" value="ECO:0007669"/>
    <property type="project" value="UniProtKB-KW"/>
</dbReference>
<dbReference type="InterPro" id="IPR043502">
    <property type="entry name" value="DNA/RNA_pol_sf"/>
</dbReference>
<feature type="binding site" evidence="9">
    <location>
        <position position="271"/>
    </location>
    <ligand>
        <name>Mg(2+)</name>
        <dbReference type="ChEBI" id="CHEBI:18420"/>
        <label>2</label>
    </ligand>
</feature>
<feature type="binding site" evidence="9">
    <location>
        <position position="362"/>
    </location>
    <ligand>
        <name>Mg(2+)</name>
        <dbReference type="ChEBI" id="CHEBI:18420"/>
        <label>2</label>
    </ligand>
</feature>
<dbReference type="InterPro" id="IPR005093">
    <property type="entry name" value="RNArep_beta"/>
</dbReference>
<organism evidence="11">
    <name type="scientific">Leviviridae sp</name>
    <dbReference type="NCBI Taxonomy" id="2027243"/>
    <lineage>
        <taxon>Viruses</taxon>
        <taxon>Riboviria</taxon>
        <taxon>Orthornavirae</taxon>
        <taxon>Lenarviricota</taxon>
        <taxon>Leviviricetes</taxon>
        <taxon>Norzivirales</taxon>
        <taxon>Fiersviridae</taxon>
    </lineage>
</organism>
<reference evidence="11" key="1">
    <citation type="submission" date="2019-05" db="EMBL/GenBank/DDBJ databases">
        <title>Metatranscriptomic reconstruction reveals RNA viruses with the potential to shape carbon cycling in soil.</title>
        <authorList>
            <person name="Starr E.P."/>
            <person name="Nuccio E."/>
            <person name="Pett-Ridge J."/>
            <person name="Banfield J.F."/>
            <person name="Firestone M.K."/>
        </authorList>
    </citation>
    <scope>NUCLEOTIDE SEQUENCE</scope>
    <source>
        <strain evidence="11">H1_Bulk_Litter_5_scaffold_1109</strain>
    </source>
</reference>
<evidence type="ECO:0000256" key="8">
    <source>
        <dbReference type="ARBA" id="ARBA00048744"/>
    </source>
</evidence>
<keyword evidence="6" id="KW-0693">Viral RNA replication</keyword>
<feature type="binding site" evidence="9">
    <location>
        <position position="363"/>
    </location>
    <ligand>
        <name>Mg(2+)</name>
        <dbReference type="ChEBI" id="CHEBI:18420"/>
        <label>2</label>
    </ligand>
</feature>
<evidence type="ECO:0000256" key="3">
    <source>
        <dbReference type="ARBA" id="ARBA00022679"/>
    </source>
</evidence>
<evidence type="ECO:0000256" key="4">
    <source>
        <dbReference type="ARBA" id="ARBA00022695"/>
    </source>
</evidence>
<evidence type="ECO:0000256" key="1">
    <source>
        <dbReference type="ARBA" id="ARBA00012494"/>
    </source>
</evidence>
<dbReference type="PROSITE" id="PS50522">
    <property type="entry name" value="RDRP_PHAGE"/>
    <property type="match status" value="1"/>
</dbReference>
<dbReference type="GO" id="GO:0000166">
    <property type="term" value="F:nucleotide binding"/>
    <property type="evidence" value="ECO:0007669"/>
    <property type="project" value="UniProtKB-KW"/>
</dbReference>
<keyword evidence="2 11" id="KW-0696">RNA-directed RNA polymerase</keyword>
<protein>
    <recommendedName>
        <fullName evidence="1">RNA-directed RNA polymerase</fullName>
        <ecNumber evidence="1">2.7.7.48</ecNumber>
    </recommendedName>
    <alternativeName>
        <fullName evidence="7">RNA replicase beta chain</fullName>
    </alternativeName>
</protein>
<name>A0A514D9C7_9VIRU</name>
<evidence type="ECO:0000256" key="7">
    <source>
        <dbReference type="ARBA" id="ARBA00030248"/>
    </source>
</evidence>
<proteinExistence type="predicted"/>
<evidence type="ECO:0000259" key="10">
    <source>
        <dbReference type="PROSITE" id="PS50522"/>
    </source>
</evidence>
<dbReference type="GO" id="GO:0003968">
    <property type="term" value="F:RNA-directed RNA polymerase activity"/>
    <property type="evidence" value="ECO:0007669"/>
    <property type="project" value="UniProtKB-KW"/>
</dbReference>
<comment type="catalytic activity">
    <reaction evidence="8">
        <text>RNA(n) + a ribonucleoside 5'-triphosphate = RNA(n+1) + diphosphate</text>
        <dbReference type="Rhea" id="RHEA:21248"/>
        <dbReference type="Rhea" id="RHEA-COMP:14527"/>
        <dbReference type="Rhea" id="RHEA-COMP:17342"/>
        <dbReference type="ChEBI" id="CHEBI:33019"/>
        <dbReference type="ChEBI" id="CHEBI:61557"/>
        <dbReference type="ChEBI" id="CHEBI:140395"/>
        <dbReference type="EC" id="2.7.7.48"/>
    </reaction>
</comment>
<keyword evidence="9" id="KW-0479">Metal-binding</keyword>
<keyword evidence="3" id="KW-0808">Transferase</keyword>
<dbReference type="EC" id="2.7.7.48" evidence="1"/>
<dbReference type="SUPFAM" id="SSF56672">
    <property type="entry name" value="DNA/RNA polymerases"/>
    <property type="match status" value="1"/>
</dbReference>
<evidence type="ECO:0000313" key="11">
    <source>
        <dbReference type="EMBL" id="QDH90223.1"/>
    </source>
</evidence>
<accession>A0A514D9C7</accession>
<evidence type="ECO:0000256" key="2">
    <source>
        <dbReference type="ARBA" id="ARBA00022484"/>
    </source>
</evidence>
<keyword evidence="4" id="KW-0548">Nucleotidyltransferase</keyword>
<evidence type="ECO:0000256" key="6">
    <source>
        <dbReference type="ARBA" id="ARBA00022953"/>
    </source>
</evidence>
<evidence type="ECO:0000256" key="9">
    <source>
        <dbReference type="PIRSR" id="PIRSR605093-1"/>
    </source>
</evidence>
<evidence type="ECO:0000256" key="5">
    <source>
        <dbReference type="ARBA" id="ARBA00022741"/>
    </source>
</evidence>
<gene>
    <name evidence="11" type="ORF">H1BulkLitter51109_000001</name>
</gene>
<comment type="cofactor">
    <cofactor evidence="9">
        <name>Mg(2+)</name>
        <dbReference type="ChEBI" id="CHEBI:18420"/>
    </cofactor>
    <text evidence="9">Binds 2 Mg(2+) per subunit.</text>
</comment>
<feature type="domain" description="RdRp catalytic" evidence="10">
    <location>
        <begin position="256"/>
        <end position="394"/>
    </location>
</feature>
<keyword evidence="9" id="KW-0460">Magnesium</keyword>
<dbReference type="GO" id="GO:0039694">
    <property type="term" value="P:viral RNA genome replication"/>
    <property type="evidence" value="ECO:0007669"/>
    <property type="project" value="InterPro"/>
</dbReference>
<sequence>MQHPLSRDVKKVALALCNGLAGSRSLEFNELIANESWDQLVNVTVDPNVYNDPESYFRDAASISFLKKYSALPTSIDKAQKAVDNFWKAERTCFRTNQRLLPFIHGTFSHADEALLPFIKVVKEKVCDLIGERPPLNPEGRFGPGATFSDRGGLTTIPDKMQSRPELTHDAWPFLIPWGSTLWAKAAASRGDSISFQRGNRFTTVPKDGKTDRGISIEPSLNVFYQLAYGKAMRETLKKRTAHRVDLAHSQSIHRQVAREASLTGRFATIDLSQASDTVSRAFVELCIPRRWYEVLDCLRSPITTISDGGRQKTVVLEKFSSMGNGYTFELETVLFMAVCCAAIQCSGGNPKPGINVYVFGDDIIVPTEYSNDVLAALSYFGFSVNKDKTFLSGPFRESCGGDYFLGRDVRPFFLKKEVNEPQHFISMANGIRRMADSGRRYSHRWHRCLHGWFTALDSIPQHIRRCRGPSELGDICIHDEFDSWETKTRGSTRYIRTYKPITYREVKYDVFDPDVQLAGALYGVQLTPRKGVIPRNGVTGHAVGWVAYS</sequence>